<dbReference type="RefSeq" id="XP_009529960.1">
    <property type="nucleotide sequence ID" value="XM_009531665.1"/>
</dbReference>
<dbReference type="EMBL" id="JH159155">
    <property type="protein sequence ID" value="EGZ16211.1"/>
    <property type="molecule type" value="Genomic_DNA"/>
</dbReference>
<organism evidence="3 4">
    <name type="scientific">Phytophthora sojae (strain P6497)</name>
    <name type="common">Soybean stem and root rot agent</name>
    <name type="synonym">Phytophthora megasperma f. sp. glycines</name>
    <dbReference type="NCBI Taxonomy" id="1094619"/>
    <lineage>
        <taxon>Eukaryota</taxon>
        <taxon>Sar</taxon>
        <taxon>Stramenopiles</taxon>
        <taxon>Oomycota</taxon>
        <taxon>Peronosporomycetes</taxon>
        <taxon>Peronosporales</taxon>
        <taxon>Peronosporaceae</taxon>
        <taxon>Phytophthora</taxon>
    </lineage>
</organism>
<feature type="compositionally biased region" description="Low complexity" evidence="1">
    <location>
        <begin position="86"/>
        <end position="104"/>
    </location>
</feature>
<keyword evidence="2" id="KW-0732">Signal</keyword>
<feature type="signal peptide" evidence="2">
    <location>
        <begin position="1"/>
        <end position="23"/>
    </location>
</feature>
<feature type="chain" id="PRO_5003472287" evidence="2">
    <location>
        <begin position="24"/>
        <end position="132"/>
    </location>
</feature>
<dbReference type="AlphaFoldDB" id="G4ZKN0"/>
<evidence type="ECO:0000313" key="3">
    <source>
        <dbReference type="EMBL" id="EGZ16211.1"/>
    </source>
</evidence>
<dbReference type="GeneID" id="20646803"/>
<protein>
    <submittedName>
        <fullName evidence="3">Uncharacterized protein</fullName>
    </submittedName>
</protein>
<evidence type="ECO:0000313" key="4">
    <source>
        <dbReference type="Proteomes" id="UP000002640"/>
    </source>
</evidence>
<dbReference type="Proteomes" id="UP000002640">
    <property type="component" value="Unassembled WGS sequence"/>
</dbReference>
<dbReference type="InParanoid" id="G4ZKN0"/>
<proteinExistence type="predicted"/>
<dbReference type="OMA" id="CADQVSS"/>
<accession>G4ZKN0</accession>
<name>G4ZKN0_PHYSP</name>
<dbReference type="KEGG" id="psoj:PHYSODRAFT_334395"/>
<reference evidence="3 4" key="1">
    <citation type="journal article" date="2006" name="Science">
        <title>Phytophthora genome sequences uncover evolutionary origins and mechanisms of pathogenesis.</title>
        <authorList>
            <person name="Tyler B.M."/>
            <person name="Tripathy S."/>
            <person name="Zhang X."/>
            <person name="Dehal P."/>
            <person name="Jiang R.H."/>
            <person name="Aerts A."/>
            <person name="Arredondo F.D."/>
            <person name="Baxter L."/>
            <person name="Bensasson D."/>
            <person name="Beynon J.L."/>
            <person name="Chapman J."/>
            <person name="Damasceno C.M."/>
            <person name="Dorrance A.E."/>
            <person name="Dou D."/>
            <person name="Dickerman A.W."/>
            <person name="Dubchak I.L."/>
            <person name="Garbelotto M."/>
            <person name="Gijzen M."/>
            <person name="Gordon S.G."/>
            <person name="Govers F."/>
            <person name="Grunwald N.J."/>
            <person name="Huang W."/>
            <person name="Ivors K.L."/>
            <person name="Jones R.W."/>
            <person name="Kamoun S."/>
            <person name="Krampis K."/>
            <person name="Lamour K.H."/>
            <person name="Lee M.K."/>
            <person name="McDonald W.H."/>
            <person name="Medina M."/>
            <person name="Meijer H.J."/>
            <person name="Nordberg E.K."/>
            <person name="Maclean D.J."/>
            <person name="Ospina-Giraldo M.D."/>
            <person name="Morris P.F."/>
            <person name="Phuntumart V."/>
            <person name="Putnam N.H."/>
            <person name="Rash S."/>
            <person name="Rose J.K."/>
            <person name="Sakihama Y."/>
            <person name="Salamov A.A."/>
            <person name="Savidor A."/>
            <person name="Scheuring C.F."/>
            <person name="Smith B.M."/>
            <person name="Sobral B.W."/>
            <person name="Terry A."/>
            <person name="Torto-Alalibo T.A."/>
            <person name="Win J."/>
            <person name="Xu Z."/>
            <person name="Zhang H."/>
            <person name="Grigoriev I.V."/>
            <person name="Rokhsar D.S."/>
            <person name="Boore J.L."/>
        </authorList>
    </citation>
    <scope>NUCLEOTIDE SEQUENCE [LARGE SCALE GENOMIC DNA]</scope>
    <source>
        <strain evidence="3 4">P6497</strain>
    </source>
</reference>
<keyword evidence="4" id="KW-1185">Reference proteome</keyword>
<gene>
    <name evidence="3" type="ORF">PHYSODRAFT_334395</name>
</gene>
<sequence length="132" mass="13003">MRVIQIASLALLWLWTGVQLTTAALCADQVSSGDKAVGIWGEDSPSCPSGGGVGCFGGTSTCRFCKSFSTPQSAHLDACATTTAASTPTVTAAPTTAPSTTAPPTAAPTPAPTVATTANTSDDDCPGSLPVA</sequence>
<evidence type="ECO:0000256" key="2">
    <source>
        <dbReference type="SAM" id="SignalP"/>
    </source>
</evidence>
<evidence type="ECO:0000256" key="1">
    <source>
        <dbReference type="SAM" id="MobiDB-lite"/>
    </source>
</evidence>
<feature type="region of interest" description="Disordered" evidence="1">
    <location>
        <begin position="86"/>
        <end position="132"/>
    </location>
</feature>